<dbReference type="EC" id="1.13.11.93" evidence="6"/>
<dbReference type="GeneID" id="89977272"/>
<accession>A0AAV9MY02</accession>
<keyword evidence="2" id="KW-0223">Dioxygenase</keyword>
<sequence length="477" mass="53710">MEIQSQASSATQDLEQRPLCDPNDLRTSFALAMSAMYRTEVPLYGELISIVRKVNQKVAEDQEIHLPERLDLERHGAIRLGTPTELHTVRRVFALIGLYPVDYYDLSVAGLPMHATAFRPIDPVALSKNPFRVFTTLLRPELLDSEPKEIALDLLDKRRIFSEELLQLTTLGEEQGGLWPNQGTRFITEALRTFQWRSLAATTYEDYHVLAQEHPILADIACFNSAHINHLTPRTLDIDMTEKQMKDEGLAIKSRIEGPPTRQNPILLRQTSFLALEEQIRFPVKDSINITIGHHRARFGEIEQRGAAVTIKGRQLYDRVLDKALTLVAAQGESPDGKIYEQIFQEYPDDWETLVRQGLIYCEFHCTDKASNWIPSFSAEPVPLMTLLNAGIIKATPITYEDFLPFSAAGIFQSNLQSTTANFEHYPIHGICEDKEGLIAALGCPILESQSLYANIQAQSLANCAQTLAIQEISINL</sequence>
<reference evidence="9 10" key="1">
    <citation type="submission" date="2023-08" db="EMBL/GenBank/DDBJ databases">
        <title>Black Yeasts Isolated from many extreme environments.</title>
        <authorList>
            <person name="Coleine C."/>
            <person name="Stajich J.E."/>
            <person name="Selbmann L."/>
        </authorList>
    </citation>
    <scope>NUCLEOTIDE SEQUENCE [LARGE SCALE GENOMIC DNA]</scope>
    <source>
        <strain evidence="9 10">CCFEE 5792</strain>
    </source>
</reference>
<protein>
    <recommendedName>
        <fullName evidence="7">2-oxoadipate dioxygenase/decarboxylase</fullName>
        <ecNumber evidence="6">1.13.11.93</ecNumber>
    </recommendedName>
    <alternativeName>
        <fullName evidence="8">2-hydroxyglutarate synthase</fullName>
    </alternativeName>
</protein>
<dbReference type="RefSeq" id="XP_064701117.1">
    <property type="nucleotide sequence ID" value="XM_064852653.1"/>
</dbReference>
<gene>
    <name evidence="9" type="ORF">LTR84_009111</name>
</gene>
<dbReference type="Proteomes" id="UP001358417">
    <property type="component" value="Unassembled WGS sequence"/>
</dbReference>
<evidence type="ECO:0000313" key="9">
    <source>
        <dbReference type="EMBL" id="KAK5045493.1"/>
    </source>
</evidence>
<comment type="caution">
    <text evidence="9">The sequence shown here is derived from an EMBL/GenBank/DDBJ whole genome shotgun (WGS) entry which is preliminary data.</text>
</comment>
<evidence type="ECO:0000256" key="8">
    <source>
        <dbReference type="ARBA" id="ARBA00035045"/>
    </source>
</evidence>
<dbReference type="InterPro" id="IPR047869">
    <property type="entry name" value="YdcJ_bac-like"/>
</dbReference>
<keyword evidence="4" id="KW-0408">Iron</keyword>
<evidence type="ECO:0000256" key="2">
    <source>
        <dbReference type="ARBA" id="ARBA00022964"/>
    </source>
</evidence>
<keyword evidence="3" id="KW-0560">Oxidoreductase</keyword>
<keyword evidence="10" id="KW-1185">Reference proteome</keyword>
<dbReference type="SMART" id="SM01150">
    <property type="entry name" value="DUF1338"/>
    <property type="match status" value="1"/>
</dbReference>
<comment type="similarity">
    <text evidence="5">Belongs to the 2-oxoadipate dioxygenase/decarboxylase family.</text>
</comment>
<dbReference type="Gene3D" id="3.10.180.80">
    <property type="entry name" value="Uncharacterised protein PF07063, DUF1338"/>
    <property type="match status" value="1"/>
</dbReference>
<organism evidence="9 10">
    <name type="scientific">Exophiala bonariae</name>
    <dbReference type="NCBI Taxonomy" id="1690606"/>
    <lineage>
        <taxon>Eukaryota</taxon>
        <taxon>Fungi</taxon>
        <taxon>Dikarya</taxon>
        <taxon>Ascomycota</taxon>
        <taxon>Pezizomycotina</taxon>
        <taxon>Eurotiomycetes</taxon>
        <taxon>Chaetothyriomycetidae</taxon>
        <taxon>Chaetothyriales</taxon>
        <taxon>Herpotrichiellaceae</taxon>
        <taxon>Exophiala</taxon>
    </lineage>
</organism>
<evidence type="ECO:0000256" key="6">
    <source>
        <dbReference type="ARBA" id="ARBA00035023"/>
    </source>
</evidence>
<evidence type="ECO:0000256" key="1">
    <source>
        <dbReference type="ARBA" id="ARBA00001954"/>
    </source>
</evidence>
<dbReference type="InterPro" id="IPR009770">
    <property type="entry name" value="HGLS"/>
</dbReference>
<evidence type="ECO:0000256" key="3">
    <source>
        <dbReference type="ARBA" id="ARBA00023002"/>
    </source>
</evidence>
<evidence type="ECO:0000256" key="7">
    <source>
        <dbReference type="ARBA" id="ARBA00035034"/>
    </source>
</evidence>
<dbReference type="AlphaFoldDB" id="A0AAV9MY02"/>
<dbReference type="PANTHER" id="PTHR39479">
    <property type="match status" value="1"/>
</dbReference>
<dbReference type="Pfam" id="PF07063">
    <property type="entry name" value="HGLS"/>
    <property type="match status" value="1"/>
</dbReference>
<evidence type="ECO:0000256" key="5">
    <source>
        <dbReference type="ARBA" id="ARBA00035013"/>
    </source>
</evidence>
<proteinExistence type="inferred from homology"/>
<name>A0AAV9MY02_9EURO</name>
<evidence type="ECO:0000256" key="4">
    <source>
        <dbReference type="ARBA" id="ARBA00023004"/>
    </source>
</evidence>
<comment type="cofactor">
    <cofactor evidence="1">
        <name>Fe(2+)</name>
        <dbReference type="ChEBI" id="CHEBI:29033"/>
    </cofactor>
</comment>
<dbReference type="PANTHER" id="PTHR39479:SF2">
    <property type="entry name" value="2-OXOADIPATE DIOXYGENASE_DECARBOXYLASE"/>
    <property type="match status" value="1"/>
</dbReference>
<dbReference type="GO" id="GO:0051213">
    <property type="term" value="F:dioxygenase activity"/>
    <property type="evidence" value="ECO:0007669"/>
    <property type="project" value="UniProtKB-KW"/>
</dbReference>
<evidence type="ECO:0000313" key="10">
    <source>
        <dbReference type="Proteomes" id="UP001358417"/>
    </source>
</evidence>
<dbReference type="EMBL" id="JAVRRD010000036">
    <property type="protein sequence ID" value="KAK5045493.1"/>
    <property type="molecule type" value="Genomic_DNA"/>
</dbReference>
<dbReference type="CDD" id="cd16348">
    <property type="entry name" value="VOC_YdcJ_like"/>
    <property type="match status" value="1"/>
</dbReference>